<feature type="domain" description="Nucleotidyl transferase" evidence="2">
    <location>
        <begin position="41"/>
        <end position="228"/>
    </location>
</feature>
<evidence type="ECO:0000256" key="1">
    <source>
        <dbReference type="ARBA" id="ARBA00007274"/>
    </source>
</evidence>
<accession>A0ABQ8EA53</accession>
<comment type="similarity">
    <text evidence="1">Belongs to the transferase hexapeptide repeat family.</text>
</comment>
<sequence length="445" mass="48788">MGSSTEEKVVAVILVGGPTKDNSGPNDLRVSDSVLDLGSTTGTRFRPLSLNIPKPLFPIAGQPMVHHPISACKRIPNLAQVYLVGFYEEREFALYVSAISNELKVPVRYLREDKPHGSAGGLYHFRNLIMEDNPSHIFLLNCDVCCSFPLPEMLEAHRKYGGIGTLLVIKVSPESASQFGELVADPVTNELLHYTEKPETFVSDRINCGVYVFTPEIFTAIRDVSSQRNDTATLRRVSSYEALQPATRIPADFVRLDQDILSPLAGKKQLYTYETMDFWEQIKSPGMSLRCSELYLSQFRLTSPHMLASGDGTKSAIVIGDVYIHPSAKVHPTAKIGPNVSISANARVGPGVRLISCIILDDVEIMENAVVTNAIVGWKSSIGRWSRVQAFITLLITQAEGVYNSKLGVTILGDSVAVEDEVVVTSSIVLPNKTLNVSVQDEIIL</sequence>
<keyword evidence="5" id="KW-1185">Reference proteome</keyword>
<dbReference type="CDD" id="cd06428">
    <property type="entry name" value="M1P_guanylylT_A_like_N"/>
    <property type="match status" value="1"/>
</dbReference>
<comment type="caution">
    <text evidence="4">The sequence shown here is derived from an EMBL/GenBank/DDBJ whole genome shotgun (WGS) entry which is preliminary data.</text>
</comment>
<dbReference type="InterPro" id="IPR029044">
    <property type="entry name" value="Nucleotide-diphossugar_trans"/>
</dbReference>
<evidence type="ECO:0000313" key="4">
    <source>
        <dbReference type="EMBL" id="KAH0938516.1"/>
    </source>
</evidence>
<dbReference type="Proteomes" id="UP000824890">
    <property type="component" value="Unassembled WGS sequence"/>
</dbReference>
<dbReference type="Pfam" id="PF00483">
    <property type="entry name" value="NTP_transferase"/>
    <property type="match status" value="1"/>
</dbReference>
<gene>
    <name evidence="4" type="ORF">HID58_005977</name>
</gene>
<evidence type="ECO:0000259" key="3">
    <source>
        <dbReference type="Pfam" id="PF25087"/>
    </source>
</evidence>
<dbReference type="SUPFAM" id="SSF53448">
    <property type="entry name" value="Nucleotide-diphospho-sugar transferases"/>
    <property type="match status" value="1"/>
</dbReference>
<name>A0ABQ8EA53_BRANA</name>
<evidence type="ECO:0000313" key="5">
    <source>
        <dbReference type="Proteomes" id="UP000824890"/>
    </source>
</evidence>
<evidence type="ECO:0008006" key="6">
    <source>
        <dbReference type="Google" id="ProtNLM"/>
    </source>
</evidence>
<dbReference type="InterPro" id="IPR056729">
    <property type="entry name" value="GMPPB_C"/>
</dbReference>
<protein>
    <recommendedName>
        <fullName evidence="6">Nucleotidyl transferase domain-containing protein</fullName>
    </recommendedName>
</protein>
<proteinExistence type="inferred from homology"/>
<dbReference type="Gene3D" id="3.90.550.10">
    <property type="entry name" value="Spore Coat Polysaccharide Biosynthesis Protein SpsA, Chain A"/>
    <property type="match status" value="1"/>
</dbReference>
<dbReference type="InterPro" id="IPR050486">
    <property type="entry name" value="Mannose-1P_guanyltransferase"/>
</dbReference>
<feature type="domain" description="Mannose-1-phosphate guanyltransferase C-terminal" evidence="3">
    <location>
        <begin position="318"/>
        <end position="444"/>
    </location>
</feature>
<evidence type="ECO:0000259" key="2">
    <source>
        <dbReference type="Pfam" id="PF00483"/>
    </source>
</evidence>
<dbReference type="EMBL" id="JAGKQM010000002">
    <property type="protein sequence ID" value="KAH0938516.1"/>
    <property type="molecule type" value="Genomic_DNA"/>
</dbReference>
<dbReference type="InterPro" id="IPR005835">
    <property type="entry name" value="NTP_transferase_dom"/>
</dbReference>
<dbReference type="Gene3D" id="2.160.10.10">
    <property type="entry name" value="Hexapeptide repeat proteins"/>
    <property type="match status" value="1"/>
</dbReference>
<dbReference type="PANTHER" id="PTHR22572">
    <property type="entry name" value="SUGAR-1-PHOSPHATE GUANYL TRANSFERASE"/>
    <property type="match status" value="1"/>
</dbReference>
<reference evidence="4 5" key="1">
    <citation type="submission" date="2021-05" db="EMBL/GenBank/DDBJ databases">
        <title>Genome Assembly of Synthetic Allotetraploid Brassica napus Reveals Homoeologous Exchanges between Subgenomes.</title>
        <authorList>
            <person name="Davis J.T."/>
        </authorList>
    </citation>
    <scope>NUCLEOTIDE SEQUENCE [LARGE SCALE GENOMIC DNA]</scope>
    <source>
        <strain evidence="5">cv. Da-Ae</strain>
        <tissue evidence="4">Seedling</tissue>
    </source>
</reference>
<organism evidence="4 5">
    <name type="scientific">Brassica napus</name>
    <name type="common">Rape</name>
    <dbReference type="NCBI Taxonomy" id="3708"/>
    <lineage>
        <taxon>Eukaryota</taxon>
        <taxon>Viridiplantae</taxon>
        <taxon>Streptophyta</taxon>
        <taxon>Embryophyta</taxon>
        <taxon>Tracheophyta</taxon>
        <taxon>Spermatophyta</taxon>
        <taxon>Magnoliopsida</taxon>
        <taxon>eudicotyledons</taxon>
        <taxon>Gunneridae</taxon>
        <taxon>Pentapetalae</taxon>
        <taxon>rosids</taxon>
        <taxon>malvids</taxon>
        <taxon>Brassicales</taxon>
        <taxon>Brassicaceae</taxon>
        <taxon>Brassiceae</taxon>
        <taxon>Brassica</taxon>
    </lineage>
</organism>
<dbReference type="Pfam" id="PF25087">
    <property type="entry name" value="GMPPB_C"/>
    <property type="match status" value="1"/>
</dbReference>